<sequence>MFDPTIGRWISEDPIGFEAADENLQRYVGNNPINSTDPSGLQKAGDLGLGEFSETLFETTYNEEFWISIGRGKNITIPEGAEKDELFEKAFAKKYDLEVGEILLSDPTTHKFTPTSKHYKIHQRKFGFNDRLMAHLISFDFTDIRYVYEIVSVRNNPANSKEDICRYKIIDRLARVKTSVWAGYIFKDNQKGRGETRDQLFFDTLEPFSQPEKIKDHYWWRLKHYPDLRILPGYNGNIKFENFQQAFPYVKPPSKK</sequence>
<gene>
    <name evidence="1" type="ORF">Pan97_23370</name>
</gene>
<evidence type="ECO:0008006" key="3">
    <source>
        <dbReference type="Google" id="ProtNLM"/>
    </source>
</evidence>
<protein>
    <recommendedName>
        <fullName evidence="3">RHS repeat-associated core domain-containing protein</fullName>
    </recommendedName>
</protein>
<proteinExistence type="predicted"/>
<dbReference type="Gene3D" id="2.180.10.10">
    <property type="entry name" value="RHS repeat-associated core"/>
    <property type="match status" value="1"/>
</dbReference>
<keyword evidence="2" id="KW-1185">Reference proteome</keyword>
<dbReference type="InterPro" id="IPR022385">
    <property type="entry name" value="Rhs_assc_core"/>
</dbReference>
<dbReference type="AlphaFoldDB" id="A0A518C7V0"/>
<reference evidence="2" key="1">
    <citation type="submission" date="2019-02" db="EMBL/GenBank/DDBJ databases">
        <title>Deep-cultivation of Planctomycetes and their phenomic and genomic characterization uncovers novel biology.</title>
        <authorList>
            <person name="Wiegand S."/>
            <person name="Jogler M."/>
            <person name="Boedeker C."/>
            <person name="Pinto D."/>
            <person name="Vollmers J."/>
            <person name="Rivas-Marin E."/>
            <person name="Kohn T."/>
            <person name="Peeters S.H."/>
            <person name="Heuer A."/>
            <person name="Rast P."/>
            <person name="Oberbeckmann S."/>
            <person name="Bunk B."/>
            <person name="Jeske O."/>
            <person name="Meyerdierks A."/>
            <person name="Storesund J.E."/>
            <person name="Kallscheuer N."/>
            <person name="Luecker S."/>
            <person name="Lage O.M."/>
            <person name="Pohl T."/>
            <person name="Merkel B.J."/>
            <person name="Hornburger P."/>
            <person name="Mueller R.-W."/>
            <person name="Bruemmer F."/>
            <person name="Labrenz M."/>
            <person name="Spormann A.M."/>
            <person name="Op den Camp H."/>
            <person name="Overmann J."/>
            <person name="Amann R."/>
            <person name="Jetten M.S.M."/>
            <person name="Mascher T."/>
            <person name="Medema M.H."/>
            <person name="Devos D.P."/>
            <person name="Kaster A.-K."/>
            <person name="Ovreas L."/>
            <person name="Rohde M."/>
            <person name="Galperin M.Y."/>
            <person name="Jogler C."/>
        </authorList>
    </citation>
    <scope>NUCLEOTIDE SEQUENCE [LARGE SCALE GENOMIC DNA]</scope>
    <source>
        <strain evidence="2">Pan97</strain>
    </source>
</reference>
<dbReference type="RefSeq" id="WP_196782358.1">
    <property type="nucleotide sequence ID" value="NZ_CP036289.1"/>
</dbReference>
<dbReference type="EMBL" id="CP036289">
    <property type="protein sequence ID" value="QDU75307.1"/>
    <property type="molecule type" value="Genomic_DNA"/>
</dbReference>
<dbReference type="KEGG" id="bvo:Pan97_23370"/>
<accession>A0A518C7V0</accession>
<evidence type="ECO:0000313" key="2">
    <source>
        <dbReference type="Proteomes" id="UP000318626"/>
    </source>
</evidence>
<dbReference type="Proteomes" id="UP000318626">
    <property type="component" value="Chromosome"/>
</dbReference>
<name>A0A518C7V0_9BACT</name>
<organism evidence="1 2">
    <name type="scientific">Bremerella volcania</name>
    <dbReference type="NCBI Taxonomy" id="2527984"/>
    <lineage>
        <taxon>Bacteria</taxon>
        <taxon>Pseudomonadati</taxon>
        <taxon>Planctomycetota</taxon>
        <taxon>Planctomycetia</taxon>
        <taxon>Pirellulales</taxon>
        <taxon>Pirellulaceae</taxon>
        <taxon>Bremerella</taxon>
    </lineage>
</organism>
<dbReference type="NCBIfam" id="TIGR03696">
    <property type="entry name" value="Rhs_assc_core"/>
    <property type="match status" value="1"/>
</dbReference>
<evidence type="ECO:0000313" key="1">
    <source>
        <dbReference type="EMBL" id="QDU75307.1"/>
    </source>
</evidence>